<protein>
    <submittedName>
        <fullName evidence="1">Uncharacterized protein</fullName>
    </submittedName>
</protein>
<dbReference type="EMBL" id="JAGQLG010000151">
    <property type="protein sequence ID" value="MCA9382499.1"/>
    <property type="molecule type" value="Genomic_DNA"/>
</dbReference>
<evidence type="ECO:0000313" key="1">
    <source>
        <dbReference type="EMBL" id="MCA9382499.1"/>
    </source>
</evidence>
<dbReference type="Proteomes" id="UP000782843">
    <property type="component" value="Unassembled WGS sequence"/>
</dbReference>
<sequence length="154" mass="18113">MNKDEFVNLINSIVFDSKKLMDKYCNIEDVHVNYACIFCQNEKEEMEFNSLAGELGSIIEDTQTGPLYKIRPLETRFGRLQLLKVRSVDQTRPERGDADFTITNFDQFWNENKGRPQFKLIEREDFVMIELMDESFDVRTYFSNPPLDVQHGLV</sequence>
<gene>
    <name evidence="1" type="ORF">KC660_03780</name>
</gene>
<reference evidence="1" key="2">
    <citation type="journal article" date="2021" name="Microbiome">
        <title>Successional dynamics and alternative stable states in a saline activated sludge microbial community over 9 years.</title>
        <authorList>
            <person name="Wang Y."/>
            <person name="Ye J."/>
            <person name="Ju F."/>
            <person name="Liu L."/>
            <person name="Boyd J.A."/>
            <person name="Deng Y."/>
            <person name="Parks D.H."/>
            <person name="Jiang X."/>
            <person name="Yin X."/>
            <person name="Woodcroft B.J."/>
            <person name="Tyson G.W."/>
            <person name="Hugenholtz P."/>
            <person name="Polz M.F."/>
            <person name="Zhang T."/>
        </authorList>
    </citation>
    <scope>NUCLEOTIDE SEQUENCE</scope>
    <source>
        <strain evidence="1">HKST-UBA10</strain>
    </source>
</reference>
<comment type="caution">
    <text evidence="1">The sequence shown here is derived from an EMBL/GenBank/DDBJ whole genome shotgun (WGS) entry which is preliminary data.</text>
</comment>
<accession>A0A955RIL4</accession>
<organism evidence="1 2">
    <name type="scientific">Candidatus Dojkabacteria bacterium</name>
    <dbReference type="NCBI Taxonomy" id="2099670"/>
    <lineage>
        <taxon>Bacteria</taxon>
        <taxon>Candidatus Dojkabacteria</taxon>
    </lineage>
</organism>
<proteinExistence type="predicted"/>
<dbReference type="AlphaFoldDB" id="A0A955RIL4"/>
<reference evidence="1" key="1">
    <citation type="submission" date="2020-04" db="EMBL/GenBank/DDBJ databases">
        <authorList>
            <person name="Zhang T."/>
        </authorList>
    </citation>
    <scope>NUCLEOTIDE SEQUENCE</scope>
    <source>
        <strain evidence="1">HKST-UBA10</strain>
    </source>
</reference>
<evidence type="ECO:0000313" key="2">
    <source>
        <dbReference type="Proteomes" id="UP000782843"/>
    </source>
</evidence>
<name>A0A955RIL4_9BACT</name>